<dbReference type="GO" id="GO:0035598">
    <property type="term" value="F:tRNA (N(6)-L-threonylcarbamoyladenosine(37)-C(2))-methylthiotransferase activity"/>
    <property type="evidence" value="ECO:0007669"/>
    <property type="project" value="UniProtKB-EC"/>
</dbReference>
<dbReference type="EMBL" id="AEEH01000032">
    <property type="protein sequence ID" value="EFM25546.1"/>
    <property type="molecule type" value="Genomic_DNA"/>
</dbReference>
<dbReference type="eggNOG" id="COG0621">
    <property type="taxonomic scope" value="Bacteria"/>
</dbReference>
<evidence type="ECO:0000256" key="14">
    <source>
        <dbReference type="ARBA" id="ARBA00061574"/>
    </source>
</evidence>
<keyword evidence="9" id="KW-0479">Metal-binding</keyword>
<keyword evidence="6 18" id="KW-0808">Transferase</keyword>
<evidence type="ECO:0000256" key="9">
    <source>
        <dbReference type="ARBA" id="ARBA00022723"/>
    </source>
</evidence>
<dbReference type="GO" id="GO:0051539">
    <property type="term" value="F:4 iron, 4 sulfur cluster binding"/>
    <property type="evidence" value="ECO:0007669"/>
    <property type="project" value="UniProtKB-KW"/>
</dbReference>
<dbReference type="Pfam" id="PF04055">
    <property type="entry name" value="Radical_SAM"/>
    <property type="match status" value="1"/>
</dbReference>
<dbReference type="CDD" id="cd01335">
    <property type="entry name" value="Radical_SAM"/>
    <property type="match status" value="1"/>
</dbReference>
<dbReference type="EC" id="2.8.4.5" evidence="3"/>
<dbReference type="FunFam" id="3.40.50.12160:FF:000004">
    <property type="entry name" value="Threonylcarbamoyladenosine tRNA methylthiotransferase MtaB"/>
    <property type="match status" value="1"/>
</dbReference>
<dbReference type="PANTHER" id="PTHR11918:SF45">
    <property type="entry name" value="THREONYLCARBAMOYLADENOSINE TRNA METHYLTHIOTRANSFERASE"/>
    <property type="match status" value="1"/>
</dbReference>
<evidence type="ECO:0000256" key="7">
    <source>
        <dbReference type="ARBA" id="ARBA00022691"/>
    </source>
</evidence>
<evidence type="ECO:0000256" key="5">
    <source>
        <dbReference type="ARBA" id="ARBA00022490"/>
    </source>
</evidence>
<dbReference type="PROSITE" id="PS01278">
    <property type="entry name" value="MTTASE_RADICAL"/>
    <property type="match status" value="1"/>
</dbReference>
<dbReference type="InterPro" id="IPR023404">
    <property type="entry name" value="rSAM_horseshoe"/>
</dbReference>
<evidence type="ECO:0000256" key="8">
    <source>
        <dbReference type="ARBA" id="ARBA00022694"/>
    </source>
</evidence>
<evidence type="ECO:0000313" key="18">
    <source>
        <dbReference type="EMBL" id="EFM25546.1"/>
    </source>
</evidence>
<evidence type="ECO:0000256" key="13">
    <source>
        <dbReference type="ARBA" id="ARBA00051661"/>
    </source>
</evidence>
<dbReference type="AlphaFoldDB" id="E0NKX8"/>
<comment type="function">
    <text evidence="2">Catalyzes the methylthiolation of N6-threonylcarbamoyladenosine (t(6)A), leading to the formation of 2-methylthio-N6-threonylcarbamoyladenosine (ms(2)t(6)A) at position 37 in tRNAs that read codons beginning with adenine.</text>
</comment>
<dbReference type="InterPro" id="IPR006467">
    <property type="entry name" value="MiaB-like_bact"/>
</dbReference>
<keyword evidence="7" id="KW-0949">S-adenosyl-L-methionine</keyword>
<gene>
    <name evidence="18" type="primary">yqeV</name>
    <name evidence="18" type="ORF">HMPREF9225_0817</name>
</gene>
<evidence type="ECO:0000256" key="12">
    <source>
        <dbReference type="ARBA" id="ARBA00031213"/>
    </source>
</evidence>
<proteinExistence type="inferred from homology"/>
<evidence type="ECO:0000256" key="3">
    <source>
        <dbReference type="ARBA" id="ARBA00013273"/>
    </source>
</evidence>
<comment type="catalytic activity">
    <reaction evidence="13">
        <text>N(6)-L-threonylcarbamoyladenosine(37) in tRNA + (sulfur carrier)-SH + AH2 + 2 S-adenosyl-L-methionine = 2-methylsulfanyl-N(6)-L-threonylcarbamoyladenosine(37) in tRNA + (sulfur carrier)-H + 5'-deoxyadenosine + L-methionine + A + S-adenosyl-L-homocysteine + 2 H(+)</text>
        <dbReference type="Rhea" id="RHEA:37075"/>
        <dbReference type="Rhea" id="RHEA-COMP:10163"/>
        <dbReference type="Rhea" id="RHEA-COMP:11092"/>
        <dbReference type="Rhea" id="RHEA-COMP:14737"/>
        <dbReference type="Rhea" id="RHEA-COMP:14739"/>
        <dbReference type="ChEBI" id="CHEBI:13193"/>
        <dbReference type="ChEBI" id="CHEBI:15378"/>
        <dbReference type="ChEBI" id="CHEBI:17319"/>
        <dbReference type="ChEBI" id="CHEBI:17499"/>
        <dbReference type="ChEBI" id="CHEBI:29917"/>
        <dbReference type="ChEBI" id="CHEBI:57844"/>
        <dbReference type="ChEBI" id="CHEBI:57856"/>
        <dbReference type="ChEBI" id="CHEBI:59789"/>
        <dbReference type="ChEBI" id="CHEBI:64428"/>
        <dbReference type="ChEBI" id="CHEBI:74418"/>
        <dbReference type="ChEBI" id="CHEBI:74420"/>
        <dbReference type="EC" id="2.8.4.5"/>
    </reaction>
</comment>
<dbReference type="InterPro" id="IPR013848">
    <property type="entry name" value="Methylthiotransferase_N"/>
</dbReference>
<evidence type="ECO:0000256" key="15">
    <source>
        <dbReference type="ARBA" id="ARBA00069898"/>
    </source>
</evidence>
<evidence type="ECO:0000259" key="16">
    <source>
        <dbReference type="PROSITE" id="PS51449"/>
    </source>
</evidence>
<dbReference type="InterPro" id="IPR038135">
    <property type="entry name" value="Methylthiotransferase_N_sf"/>
</dbReference>
<dbReference type="PROSITE" id="PS51449">
    <property type="entry name" value="MTTASE_N"/>
    <property type="match status" value="1"/>
</dbReference>
<name>E0NKX8_9FIRM</name>
<dbReference type="SMART" id="SM00729">
    <property type="entry name" value="Elp3"/>
    <property type="match status" value="1"/>
</dbReference>
<dbReference type="SFLD" id="SFLDS00029">
    <property type="entry name" value="Radical_SAM"/>
    <property type="match status" value="1"/>
</dbReference>
<protein>
    <recommendedName>
        <fullName evidence="15">Threonylcarbamoyladenosine tRNA methylthiotransferase MtaB</fullName>
        <ecNumber evidence="3">2.8.4.5</ecNumber>
    </recommendedName>
    <alternativeName>
        <fullName evidence="12">tRNA-t(6)A37 methylthiotransferase</fullName>
    </alternativeName>
</protein>
<dbReference type="NCBIfam" id="TIGR00089">
    <property type="entry name" value="MiaB/RimO family radical SAM methylthiotransferase"/>
    <property type="match status" value="1"/>
</dbReference>
<feature type="domain" description="Radical SAM core" evidence="17">
    <location>
        <begin position="140"/>
        <end position="369"/>
    </location>
</feature>
<comment type="cofactor">
    <cofactor evidence="1">
        <name>[4Fe-4S] cluster</name>
        <dbReference type="ChEBI" id="CHEBI:49883"/>
    </cofactor>
</comment>
<evidence type="ECO:0000313" key="19">
    <source>
        <dbReference type="Proteomes" id="UP000003280"/>
    </source>
</evidence>
<sequence length="433" mass="49836">MKTFSILTLGCKVNQYESEAMKEIFEKNGYIEVDSETDVADVYVVNTCTVTNLSDRKSRQYIRRAKRENPDSIVCVVGCYSQVSPDEVQAIEGVDIIMGTTDRSRIFELVENFKKDKNQISIVKSLKGFTEFQHIEIDKESEMTRSYMKVQDGCNRYCTYCIIPYARGPIRSRTIEDSVEEAKRLSEAGYKELVLTGIHIGSYGKDLGDERLVDLIEEITKVDGIERIRLSSIEPITITRDFLERIKATGKVCDHFHLSLQSGSNAVLKAMNRRYTREEYIETCDLIREYYPYVGLTTDIIVGFPGETDEDFEDTVDLVKRVEFSKIHVFKYSKRSGTPAAEMKNQVDGNIKIERSNRLLELSDKMMERFIEKNRDTKLKVLFEEEKDGYMRGYSTNYIDCKIKTDLELKNQVRDAKIVAIDGESAIVEIERS</sequence>
<evidence type="ECO:0000256" key="1">
    <source>
        <dbReference type="ARBA" id="ARBA00001966"/>
    </source>
</evidence>
<dbReference type="Gene3D" id="3.80.30.20">
    <property type="entry name" value="tm_1862 like domain"/>
    <property type="match status" value="1"/>
</dbReference>
<dbReference type="Proteomes" id="UP000003280">
    <property type="component" value="Unassembled WGS sequence"/>
</dbReference>
<feature type="domain" description="MTTase N-terminal" evidence="16">
    <location>
        <begin position="2"/>
        <end position="115"/>
    </location>
</feature>
<evidence type="ECO:0000256" key="2">
    <source>
        <dbReference type="ARBA" id="ARBA00002399"/>
    </source>
</evidence>
<reference evidence="18 19" key="1">
    <citation type="submission" date="2010-07" db="EMBL/GenBank/DDBJ databases">
        <authorList>
            <person name="Muzny D."/>
            <person name="Qin X."/>
            <person name="Deng J."/>
            <person name="Jiang H."/>
            <person name="Liu Y."/>
            <person name="Qu J."/>
            <person name="Song X.-Z."/>
            <person name="Zhang L."/>
            <person name="Thornton R."/>
            <person name="Coyle M."/>
            <person name="Francisco L."/>
            <person name="Jackson L."/>
            <person name="Javaid M."/>
            <person name="Korchina V."/>
            <person name="Kovar C."/>
            <person name="Mata R."/>
            <person name="Mathew T."/>
            <person name="Ngo R."/>
            <person name="Nguyen L."/>
            <person name="Nguyen N."/>
            <person name="Okwuonu G."/>
            <person name="Ongeri F."/>
            <person name="Pham C."/>
            <person name="Simmons D."/>
            <person name="Wilczek-Boney K."/>
            <person name="Hale W."/>
            <person name="Jakkamsetti A."/>
            <person name="Pham P."/>
            <person name="Ruth R."/>
            <person name="San Lucas F."/>
            <person name="Warren J."/>
            <person name="Zhang J."/>
            <person name="Zhao Z."/>
            <person name="Zhou C."/>
            <person name="Zhu D."/>
            <person name="Lee S."/>
            <person name="Bess C."/>
            <person name="Blankenburg K."/>
            <person name="Forbes L."/>
            <person name="Fu Q."/>
            <person name="Gubbala S."/>
            <person name="Hirani K."/>
            <person name="Jayaseelan J.C."/>
            <person name="Lara F."/>
            <person name="Munidasa M."/>
            <person name="Palculict T."/>
            <person name="Patil S."/>
            <person name="Pu L.-L."/>
            <person name="Saada N."/>
            <person name="Tang L."/>
            <person name="Weissenberger G."/>
            <person name="Zhu Y."/>
            <person name="Hemphill L."/>
            <person name="Shang Y."/>
            <person name="Youmans B."/>
            <person name="Ayvaz T."/>
            <person name="Ross M."/>
            <person name="Santibanez J."/>
            <person name="Aqrawi P."/>
            <person name="Gross S."/>
            <person name="Joshi V."/>
            <person name="Fowler G."/>
            <person name="Nazareth L."/>
            <person name="Reid J."/>
            <person name="Worley K."/>
            <person name="Petrosino J."/>
            <person name="Highlander S."/>
            <person name="Gibbs R."/>
        </authorList>
    </citation>
    <scope>NUCLEOTIDE SEQUENCE [LARGE SCALE GENOMIC DNA]</scope>
    <source>
        <strain evidence="18 19">ATCC BAA-1640</strain>
    </source>
</reference>
<dbReference type="InterPro" id="IPR005839">
    <property type="entry name" value="Methylthiotransferase"/>
</dbReference>
<dbReference type="InterPro" id="IPR058240">
    <property type="entry name" value="rSAM_sf"/>
</dbReference>
<comment type="similarity">
    <text evidence="14">Belongs to the methylthiotransferase family. MtaB subfamily.</text>
</comment>
<dbReference type="SFLD" id="SFLDF00295">
    <property type="entry name" value="threonylcarbamoyladenosine_tRN"/>
    <property type="match status" value="1"/>
</dbReference>
<dbReference type="SUPFAM" id="SSF102114">
    <property type="entry name" value="Radical SAM enzymes"/>
    <property type="match status" value="1"/>
</dbReference>
<dbReference type="InterPro" id="IPR006638">
    <property type="entry name" value="Elp3/MiaA/NifB-like_rSAM"/>
</dbReference>
<dbReference type="SFLD" id="SFLDG01061">
    <property type="entry name" value="methylthiotransferase"/>
    <property type="match status" value="1"/>
</dbReference>
<dbReference type="InterPro" id="IPR034557">
    <property type="entry name" value="ThrcA_tRNA_MEthiotransferase"/>
</dbReference>
<dbReference type="Gene3D" id="3.40.50.12160">
    <property type="entry name" value="Methylthiotransferase, N-terminal domain"/>
    <property type="match status" value="1"/>
</dbReference>
<evidence type="ECO:0000256" key="11">
    <source>
        <dbReference type="ARBA" id="ARBA00023014"/>
    </source>
</evidence>
<keyword evidence="8" id="KW-0819">tRNA processing</keyword>
<dbReference type="STRING" id="862517.HMPREF9225_0817"/>
<keyword evidence="19" id="KW-1185">Reference proteome</keyword>
<dbReference type="HOGENOM" id="CLU_018697_1_0_9"/>
<comment type="caution">
    <text evidence="18">The sequence shown here is derived from an EMBL/GenBank/DDBJ whole genome shotgun (WGS) entry which is preliminary data.</text>
</comment>
<keyword evidence="11" id="KW-0411">Iron-sulfur</keyword>
<organism evidence="18 19">
    <name type="scientific">Peptoniphilus duerdenii ATCC BAA-1640</name>
    <dbReference type="NCBI Taxonomy" id="862517"/>
    <lineage>
        <taxon>Bacteria</taxon>
        <taxon>Bacillati</taxon>
        <taxon>Bacillota</taxon>
        <taxon>Tissierellia</taxon>
        <taxon>Tissierellales</taxon>
        <taxon>Peptoniphilaceae</taxon>
        <taxon>Peptoniphilus</taxon>
    </lineage>
</organism>
<dbReference type="InterPro" id="IPR020612">
    <property type="entry name" value="Methylthiotransferase_CS"/>
</dbReference>
<dbReference type="PROSITE" id="PS51918">
    <property type="entry name" value="RADICAL_SAM"/>
    <property type="match status" value="1"/>
</dbReference>
<dbReference type="InterPro" id="IPR007197">
    <property type="entry name" value="rSAM"/>
</dbReference>
<dbReference type="FunFam" id="3.80.30.20:FF:000001">
    <property type="entry name" value="tRNA-2-methylthio-N(6)-dimethylallyladenosine synthase 2"/>
    <property type="match status" value="1"/>
</dbReference>
<keyword evidence="5" id="KW-0963">Cytoplasm</keyword>
<dbReference type="SFLD" id="SFLDG01082">
    <property type="entry name" value="B12-binding_domain_containing"/>
    <property type="match status" value="1"/>
</dbReference>
<dbReference type="OrthoDB" id="9805215at2"/>
<dbReference type="RefSeq" id="WP_008901632.1">
    <property type="nucleotide sequence ID" value="NZ_GL397071.1"/>
</dbReference>
<keyword evidence="4" id="KW-0004">4Fe-4S</keyword>
<evidence type="ECO:0000256" key="4">
    <source>
        <dbReference type="ARBA" id="ARBA00022485"/>
    </source>
</evidence>
<dbReference type="Pfam" id="PF00919">
    <property type="entry name" value="UPF0004"/>
    <property type="match status" value="1"/>
</dbReference>
<accession>E0NKX8</accession>
<dbReference type="PANTHER" id="PTHR11918">
    <property type="entry name" value="RADICAL SAM PROTEINS"/>
    <property type="match status" value="1"/>
</dbReference>
<evidence type="ECO:0000259" key="17">
    <source>
        <dbReference type="PROSITE" id="PS51918"/>
    </source>
</evidence>
<evidence type="ECO:0000256" key="6">
    <source>
        <dbReference type="ARBA" id="ARBA00022679"/>
    </source>
</evidence>
<keyword evidence="10" id="KW-0408">Iron</keyword>
<evidence type="ECO:0000256" key="10">
    <source>
        <dbReference type="ARBA" id="ARBA00023004"/>
    </source>
</evidence>
<dbReference type="NCBIfam" id="TIGR01579">
    <property type="entry name" value="MiaB-like-C"/>
    <property type="match status" value="1"/>
</dbReference>
<dbReference type="GO" id="GO:0046872">
    <property type="term" value="F:metal ion binding"/>
    <property type="evidence" value="ECO:0007669"/>
    <property type="project" value="UniProtKB-KW"/>
</dbReference>